<name>C8XKJ1_NAKMY</name>
<dbReference type="EMBL" id="CP001737">
    <property type="protein sequence ID" value="ACV78753.1"/>
    <property type="molecule type" value="Genomic_DNA"/>
</dbReference>
<proteinExistence type="predicted"/>
<dbReference type="eggNOG" id="ENOG5032ZBE">
    <property type="taxonomic scope" value="Bacteria"/>
</dbReference>
<keyword evidence="2" id="KW-1185">Reference proteome</keyword>
<protein>
    <submittedName>
        <fullName evidence="1">Uncharacterized protein</fullName>
    </submittedName>
</protein>
<reference evidence="1 2" key="2">
    <citation type="journal article" date="2010" name="Stand. Genomic Sci.">
        <title>Complete genome sequence of Nakamurella multipartita type strain (Y-104).</title>
        <authorList>
            <person name="Tice H."/>
            <person name="Mayilraj S."/>
            <person name="Sims D."/>
            <person name="Lapidus A."/>
            <person name="Nolan M."/>
            <person name="Lucas S."/>
            <person name="Glavina Del Rio T."/>
            <person name="Copeland A."/>
            <person name="Cheng J.F."/>
            <person name="Meincke L."/>
            <person name="Bruce D."/>
            <person name="Goodwin L."/>
            <person name="Pitluck S."/>
            <person name="Ivanova N."/>
            <person name="Mavromatis K."/>
            <person name="Ovchinnikova G."/>
            <person name="Pati A."/>
            <person name="Chen A."/>
            <person name="Palaniappan K."/>
            <person name="Land M."/>
            <person name="Hauser L."/>
            <person name="Chang Y.J."/>
            <person name="Jeffries C.D."/>
            <person name="Detter J.C."/>
            <person name="Brettin T."/>
            <person name="Rohde M."/>
            <person name="Goker M."/>
            <person name="Bristow J."/>
            <person name="Eisen J.A."/>
            <person name="Markowitz V."/>
            <person name="Hugenholtz P."/>
            <person name="Kyrpides N.C."/>
            <person name="Klenk H.P."/>
            <person name="Chen F."/>
        </authorList>
    </citation>
    <scope>NUCLEOTIDE SEQUENCE [LARGE SCALE GENOMIC DNA]</scope>
    <source>
        <strain evidence="2">ATCC 700099 / DSM 44233 / CIP 104796 / JCM 9543 / NBRC 105858 / Y-104</strain>
    </source>
</reference>
<gene>
    <name evidence="1" type="ordered locus">Namu_2378</name>
</gene>
<dbReference type="KEGG" id="nml:Namu_2378"/>
<dbReference type="Proteomes" id="UP000002218">
    <property type="component" value="Chromosome"/>
</dbReference>
<dbReference type="OrthoDB" id="4828421at2"/>
<organism evidence="1 2">
    <name type="scientific">Nakamurella multipartita (strain ATCC 700099 / DSM 44233 / CIP 104796 / JCM 9543 / NBRC 105858 / Y-104)</name>
    <name type="common">Microsphaera multipartita</name>
    <dbReference type="NCBI Taxonomy" id="479431"/>
    <lineage>
        <taxon>Bacteria</taxon>
        <taxon>Bacillati</taxon>
        <taxon>Actinomycetota</taxon>
        <taxon>Actinomycetes</taxon>
        <taxon>Nakamurellales</taxon>
        <taxon>Nakamurellaceae</taxon>
        <taxon>Nakamurella</taxon>
    </lineage>
</organism>
<evidence type="ECO:0000313" key="2">
    <source>
        <dbReference type="Proteomes" id="UP000002218"/>
    </source>
</evidence>
<dbReference type="HOGENOM" id="CLU_185990_1_0_11"/>
<dbReference type="RefSeq" id="WP_015747642.1">
    <property type="nucleotide sequence ID" value="NC_013235.1"/>
</dbReference>
<evidence type="ECO:0000313" key="1">
    <source>
        <dbReference type="EMBL" id="ACV78753.1"/>
    </source>
</evidence>
<accession>C8XKJ1</accession>
<dbReference type="STRING" id="479431.Namu_2378"/>
<sequence>MTGSAAGYLVRVQAHLDPHWSCWFGDLSLTHEADGTTSIRIVADQAALFGLLMKLRDLGVALLSVQPIGEGDRQPLGAEMR</sequence>
<dbReference type="AlphaFoldDB" id="C8XKJ1"/>
<dbReference type="InParanoid" id="C8XKJ1"/>
<reference evidence="2" key="1">
    <citation type="submission" date="2009-09" db="EMBL/GenBank/DDBJ databases">
        <title>The complete genome of Nakamurella multipartita DSM 44233.</title>
        <authorList>
            <consortium name="US DOE Joint Genome Institute (JGI-PGF)"/>
            <person name="Lucas S."/>
            <person name="Copeland A."/>
            <person name="Lapidus A."/>
            <person name="Glavina del Rio T."/>
            <person name="Dalin E."/>
            <person name="Tice H."/>
            <person name="Bruce D."/>
            <person name="Goodwin L."/>
            <person name="Pitluck S."/>
            <person name="Kyrpides N."/>
            <person name="Mavromatis K."/>
            <person name="Ivanova N."/>
            <person name="Ovchinnikova G."/>
            <person name="Sims D."/>
            <person name="Meincke L."/>
            <person name="Brettin T."/>
            <person name="Detter J.C."/>
            <person name="Han C."/>
            <person name="Larimer F."/>
            <person name="Land M."/>
            <person name="Hauser L."/>
            <person name="Markowitz V."/>
            <person name="Cheng J.-F."/>
            <person name="Hugenholtz P."/>
            <person name="Woyke T."/>
            <person name="Wu D."/>
            <person name="Klenk H.-P."/>
            <person name="Eisen J.A."/>
        </authorList>
    </citation>
    <scope>NUCLEOTIDE SEQUENCE [LARGE SCALE GENOMIC DNA]</scope>
    <source>
        <strain evidence="2">ATCC 700099 / DSM 44233 / CIP 104796 / JCM 9543 / NBRC 105858 / Y-104</strain>
    </source>
</reference>